<evidence type="ECO:0000256" key="10">
    <source>
        <dbReference type="ARBA" id="ARBA00023170"/>
    </source>
</evidence>
<organism evidence="19 20">
    <name type="scientific">Caldimonas mangrovi</name>
    <dbReference type="NCBI Taxonomy" id="2944811"/>
    <lineage>
        <taxon>Bacteria</taxon>
        <taxon>Pseudomonadati</taxon>
        <taxon>Pseudomonadota</taxon>
        <taxon>Betaproteobacteria</taxon>
        <taxon>Burkholderiales</taxon>
        <taxon>Sphaerotilaceae</taxon>
        <taxon>Caldimonas</taxon>
    </lineage>
</organism>
<evidence type="ECO:0000256" key="12">
    <source>
        <dbReference type="PROSITE-ProRule" id="PRU01360"/>
    </source>
</evidence>
<keyword evidence="6 16" id="KW-0732">Signal</keyword>
<feature type="region of interest" description="Disordered" evidence="15">
    <location>
        <begin position="218"/>
        <end position="237"/>
    </location>
</feature>
<dbReference type="PANTHER" id="PTHR30069">
    <property type="entry name" value="TONB-DEPENDENT OUTER MEMBRANE RECEPTOR"/>
    <property type="match status" value="1"/>
</dbReference>
<protein>
    <submittedName>
        <fullName evidence="19">TonB-dependent receptor</fullName>
    </submittedName>
</protein>
<evidence type="ECO:0000256" key="8">
    <source>
        <dbReference type="ARBA" id="ARBA00023077"/>
    </source>
</evidence>
<sequence>MLLSILMKTFVPARRCARWIAAPVCAALPLAAAAQERVSHASLETIVVTATRVPQSVQEAVADVTVIDREAIERSGAAGIVDVLRRSPGLEFVRNGGPGGTTSLFVRGGDTRFAPVFVDGVRVDSQSTGGASWNAIPLAQIDRIEIVRGPAAAVYGSDAISGVVQIFTRKGEGPFSPNVAVGLGEHHTGKLGAGISGASGGFDYAASITRETSRGFNANEAAGQNPDRDGHRSTSGSVKLGWTLNERHRIEASVLSNRMQAQYDGFFSADNDRSRLKLQTAALNWSAQWSDAYTTRVAVTEGRDRYETMPSPYLTDTRVRTYLWQNEWRLGTHLFTAALERRVDRLHNDSNTPPRSSRSQNAVALGYGWTDRTHTVQLNVRHDEDSEFGGETTGSAAYAYDFARHWRVSASAGTAFRAPTLFHRFSQYGQADLQPESSRNVELGLRYSADATSFGATLYRNRLTDLIDYVPGPGPCPNGTGAFPGCYDNVGRAEYLGATLTASHRVAGVNLNGSVDFQRPRDRDSGDLLPRRSRRHASLGADTVLGGWTVGTDVKLASERFEDAGNTVRLGGYGTVDLYASKRFAQDWTLLARIDNVGDKHYELARNYAIGGRMFYVELKWAPL</sequence>
<evidence type="ECO:0000256" key="4">
    <source>
        <dbReference type="ARBA" id="ARBA00022452"/>
    </source>
</evidence>
<evidence type="ECO:0000256" key="11">
    <source>
        <dbReference type="ARBA" id="ARBA00023237"/>
    </source>
</evidence>
<evidence type="ECO:0000259" key="17">
    <source>
        <dbReference type="Pfam" id="PF00593"/>
    </source>
</evidence>
<keyword evidence="10 19" id="KW-0675">Receptor</keyword>
<dbReference type="Pfam" id="PF00593">
    <property type="entry name" value="TonB_dep_Rec_b-barrel"/>
    <property type="match status" value="1"/>
</dbReference>
<evidence type="ECO:0000256" key="16">
    <source>
        <dbReference type="SAM" id="SignalP"/>
    </source>
</evidence>
<evidence type="ECO:0000256" key="13">
    <source>
        <dbReference type="PROSITE-ProRule" id="PRU10143"/>
    </source>
</evidence>
<dbReference type="CDD" id="cd01347">
    <property type="entry name" value="ligand_gated_channel"/>
    <property type="match status" value="1"/>
</dbReference>
<reference evidence="19" key="1">
    <citation type="submission" date="2022-05" db="EMBL/GenBank/DDBJ databases">
        <title>Schlegelella sp. nov., isolated from mangrove soil.</title>
        <authorList>
            <person name="Liu Y."/>
            <person name="Ge X."/>
            <person name="Liu W."/>
        </authorList>
    </citation>
    <scope>NUCLEOTIDE SEQUENCE</scope>
    <source>
        <strain evidence="19">S2-27</strain>
    </source>
</reference>
<dbReference type="InterPro" id="IPR000531">
    <property type="entry name" value="Beta-barrel_TonB"/>
</dbReference>
<evidence type="ECO:0000256" key="6">
    <source>
        <dbReference type="ARBA" id="ARBA00022729"/>
    </source>
</evidence>
<evidence type="ECO:0000313" key="20">
    <source>
        <dbReference type="Proteomes" id="UP001165541"/>
    </source>
</evidence>
<dbReference type="InterPro" id="IPR039426">
    <property type="entry name" value="TonB-dep_rcpt-like"/>
</dbReference>
<dbReference type="InterPro" id="IPR012910">
    <property type="entry name" value="Plug_dom"/>
</dbReference>
<evidence type="ECO:0000256" key="2">
    <source>
        <dbReference type="ARBA" id="ARBA00009810"/>
    </source>
</evidence>
<dbReference type="InterPro" id="IPR036942">
    <property type="entry name" value="Beta-barrel_TonB_sf"/>
</dbReference>
<dbReference type="InterPro" id="IPR037066">
    <property type="entry name" value="Plug_dom_sf"/>
</dbReference>
<dbReference type="Gene3D" id="2.170.130.10">
    <property type="entry name" value="TonB-dependent receptor, plug domain"/>
    <property type="match status" value="1"/>
</dbReference>
<keyword evidence="4 12" id="KW-1134">Transmembrane beta strand</keyword>
<dbReference type="PANTHER" id="PTHR30069:SF53">
    <property type="entry name" value="COLICIN I RECEPTOR-RELATED"/>
    <property type="match status" value="1"/>
</dbReference>
<keyword evidence="8 13" id="KW-0798">TonB box</keyword>
<feature type="short sequence motif" description="TonB box" evidence="13">
    <location>
        <begin position="45"/>
        <end position="51"/>
    </location>
</feature>
<evidence type="ECO:0000256" key="14">
    <source>
        <dbReference type="RuleBase" id="RU003357"/>
    </source>
</evidence>
<dbReference type="InterPro" id="IPR010916">
    <property type="entry name" value="TonB_box_CS"/>
</dbReference>
<keyword evidence="9 12" id="KW-0472">Membrane</keyword>
<keyword evidence="7" id="KW-0406">Ion transport</keyword>
<keyword evidence="5 12" id="KW-0812">Transmembrane</keyword>
<comment type="subcellular location">
    <subcellularLocation>
        <location evidence="1 12">Cell outer membrane</location>
        <topology evidence="1 12">Multi-pass membrane protein</topology>
    </subcellularLocation>
</comment>
<evidence type="ECO:0000256" key="3">
    <source>
        <dbReference type="ARBA" id="ARBA00022448"/>
    </source>
</evidence>
<dbReference type="EMBL" id="JAMKFE010000012">
    <property type="protein sequence ID" value="MCM5681537.1"/>
    <property type="molecule type" value="Genomic_DNA"/>
</dbReference>
<dbReference type="Gene3D" id="2.40.170.20">
    <property type="entry name" value="TonB-dependent receptor, beta-barrel domain"/>
    <property type="match status" value="1"/>
</dbReference>
<feature type="domain" description="TonB-dependent receptor-like beta-barrel" evidence="17">
    <location>
        <begin position="194"/>
        <end position="597"/>
    </location>
</feature>
<comment type="similarity">
    <text evidence="2 12 14">Belongs to the TonB-dependent receptor family.</text>
</comment>
<dbReference type="SUPFAM" id="SSF56935">
    <property type="entry name" value="Porins"/>
    <property type="match status" value="1"/>
</dbReference>
<keyword evidence="3 12" id="KW-0813">Transport</keyword>
<evidence type="ECO:0000256" key="1">
    <source>
        <dbReference type="ARBA" id="ARBA00004571"/>
    </source>
</evidence>
<dbReference type="PROSITE" id="PS52016">
    <property type="entry name" value="TONB_DEPENDENT_REC_3"/>
    <property type="match status" value="1"/>
</dbReference>
<evidence type="ECO:0000313" key="19">
    <source>
        <dbReference type="EMBL" id="MCM5681537.1"/>
    </source>
</evidence>
<comment type="caution">
    <text evidence="19">The sequence shown here is derived from an EMBL/GenBank/DDBJ whole genome shotgun (WGS) entry which is preliminary data.</text>
</comment>
<name>A0ABT0YS30_9BURK</name>
<feature type="domain" description="TonB-dependent receptor plug" evidence="18">
    <location>
        <begin position="57"/>
        <end position="163"/>
    </location>
</feature>
<evidence type="ECO:0000256" key="15">
    <source>
        <dbReference type="SAM" id="MobiDB-lite"/>
    </source>
</evidence>
<feature type="chain" id="PRO_5047293222" evidence="16">
    <location>
        <begin position="27"/>
        <end position="624"/>
    </location>
</feature>
<keyword evidence="20" id="KW-1185">Reference proteome</keyword>
<feature type="signal peptide" evidence="16">
    <location>
        <begin position="1"/>
        <end position="26"/>
    </location>
</feature>
<evidence type="ECO:0000256" key="5">
    <source>
        <dbReference type="ARBA" id="ARBA00022692"/>
    </source>
</evidence>
<proteinExistence type="inferred from homology"/>
<accession>A0ABT0YS30</accession>
<dbReference type="PROSITE" id="PS00430">
    <property type="entry name" value="TONB_DEPENDENT_REC_1"/>
    <property type="match status" value="1"/>
</dbReference>
<evidence type="ECO:0000256" key="7">
    <source>
        <dbReference type="ARBA" id="ARBA00023065"/>
    </source>
</evidence>
<gene>
    <name evidence="19" type="ORF">M8A51_18580</name>
</gene>
<dbReference type="Proteomes" id="UP001165541">
    <property type="component" value="Unassembled WGS sequence"/>
</dbReference>
<evidence type="ECO:0000259" key="18">
    <source>
        <dbReference type="Pfam" id="PF07715"/>
    </source>
</evidence>
<dbReference type="Pfam" id="PF07715">
    <property type="entry name" value="Plug"/>
    <property type="match status" value="1"/>
</dbReference>
<keyword evidence="11 12" id="KW-0998">Cell outer membrane</keyword>
<evidence type="ECO:0000256" key="9">
    <source>
        <dbReference type="ARBA" id="ARBA00023136"/>
    </source>
</evidence>